<evidence type="ECO:0008006" key="3">
    <source>
        <dbReference type="Google" id="ProtNLM"/>
    </source>
</evidence>
<sequence length="330" mass="37224">MKVNFVMSRDLGSKIFSDIFRRFAQDNRLSLAISEEPLPNADVYHYHRPQLEKELVSPSVVTVHHDLEDTDPSVAFELFEPRYRQAKRVICLNTGQAQFLAARGIHNTSVIPHGFDPGLFQKKGPRTHIPGTPVKLGILSRRYGRRVKGEVLLEEVVQSLPRDVAEFYLVGEGRSKDARMLEDYGFACRCFEILPYRLYPEIYKAIDFLLVLSSFEGGPANIPEALATGTPVLTTPVGFAPDLIEEGVSGLFLSKDFTQVQTTILSLKDNNDTMYDRLMMGAHESDVAIPWSTVISKHVEVYDQVLKGRLKSTALTLQKKKNQEMLRLNV</sequence>
<evidence type="ECO:0000313" key="1">
    <source>
        <dbReference type="EMBL" id="OKL42288.1"/>
    </source>
</evidence>
<dbReference type="STRING" id="197461.A3843_00950"/>
<comment type="caution">
    <text evidence="1">The sequence shown here is derived from an EMBL/GenBank/DDBJ whole genome shotgun (WGS) entry which is preliminary data.</text>
</comment>
<evidence type="ECO:0000313" key="2">
    <source>
        <dbReference type="Proteomes" id="UP000185783"/>
    </source>
</evidence>
<dbReference type="RefSeq" id="WP_051269311.1">
    <property type="nucleotide sequence ID" value="NZ_LVVZ01000051.1"/>
</dbReference>
<dbReference type="EMBL" id="LVVZ01000051">
    <property type="protein sequence ID" value="OKL42288.1"/>
    <property type="molecule type" value="Genomic_DNA"/>
</dbReference>
<dbReference type="CDD" id="cd03801">
    <property type="entry name" value="GT4_PimA-like"/>
    <property type="match status" value="1"/>
</dbReference>
<reference evidence="1 2" key="1">
    <citation type="submission" date="2016-03" db="EMBL/GenBank/DDBJ databases">
        <title>Genome sequence of Nesiotobacter sp. nov., a moderately halophilic alphaproteobacterium isolated from the Yellow Sea, China.</title>
        <authorList>
            <person name="Zhang G."/>
            <person name="Zhang R."/>
        </authorList>
    </citation>
    <scope>NUCLEOTIDE SEQUENCE [LARGE SCALE GENOMIC DNA]</scope>
    <source>
        <strain evidence="1 2">WB1-6</strain>
    </source>
</reference>
<name>A0A1U7JC62_9HYPH</name>
<dbReference type="PANTHER" id="PTHR12526">
    <property type="entry name" value="GLYCOSYLTRANSFERASE"/>
    <property type="match status" value="1"/>
</dbReference>
<gene>
    <name evidence="1" type="ORF">A3843_00950</name>
</gene>
<proteinExistence type="predicted"/>
<dbReference type="Gene3D" id="3.40.50.2000">
    <property type="entry name" value="Glycogen Phosphorylase B"/>
    <property type="match status" value="2"/>
</dbReference>
<protein>
    <recommendedName>
        <fullName evidence="3">Glycosyl transferase family 1 domain-containing protein</fullName>
    </recommendedName>
</protein>
<dbReference type="Proteomes" id="UP000185783">
    <property type="component" value="Unassembled WGS sequence"/>
</dbReference>
<keyword evidence="2" id="KW-1185">Reference proteome</keyword>
<dbReference type="AlphaFoldDB" id="A0A1U7JC62"/>
<organism evidence="1 2">
    <name type="scientific">Pseudovibrio exalbescens</name>
    <dbReference type="NCBI Taxonomy" id="197461"/>
    <lineage>
        <taxon>Bacteria</taxon>
        <taxon>Pseudomonadati</taxon>
        <taxon>Pseudomonadota</taxon>
        <taxon>Alphaproteobacteria</taxon>
        <taxon>Hyphomicrobiales</taxon>
        <taxon>Stappiaceae</taxon>
        <taxon>Pseudovibrio</taxon>
    </lineage>
</organism>
<accession>A0A1U7JC62</accession>
<dbReference type="SUPFAM" id="SSF53756">
    <property type="entry name" value="UDP-Glycosyltransferase/glycogen phosphorylase"/>
    <property type="match status" value="1"/>
</dbReference>
<dbReference type="Pfam" id="PF13692">
    <property type="entry name" value="Glyco_trans_1_4"/>
    <property type="match status" value="1"/>
</dbReference>